<evidence type="ECO:0000256" key="1">
    <source>
        <dbReference type="SAM" id="MobiDB-lite"/>
    </source>
</evidence>
<feature type="compositionally biased region" description="Basic and acidic residues" evidence="1">
    <location>
        <begin position="58"/>
        <end position="89"/>
    </location>
</feature>
<dbReference type="AlphaFoldDB" id="A0A183LDM2"/>
<gene>
    <name evidence="2" type="ORF">SMRZ_LOCUS1897</name>
</gene>
<protein>
    <submittedName>
        <fullName evidence="2">Uncharacterized protein</fullName>
    </submittedName>
</protein>
<sequence length="112" mass="13057">MISIINISDLLARYYQQQVTMGENKPDPNGGKNQVEALEVDRTHIEGSIQLRHKAIRHMESSRLKKERKTEEHITPRNEDRYEKNEHQLNRTRKKGPGQSGLENTGRQSMLH</sequence>
<keyword evidence="3" id="KW-1185">Reference proteome</keyword>
<reference evidence="2 3" key="1">
    <citation type="submission" date="2018-11" db="EMBL/GenBank/DDBJ databases">
        <authorList>
            <consortium name="Pathogen Informatics"/>
        </authorList>
    </citation>
    <scope>NUCLEOTIDE SEQUENCE [LARGE SCALE GENOMIC DNA]</scope>
    <source>
        <strain evidence="2 3">Zambia</strain>
    </source>
</reference>
<dbReference type="EMBL" id="UZAI01000459">
    <property type="protein sequence ID" value="VDO53248.1"/>
    <property type="molecule type" value="Genomic_DNA"/>
</dbReference>
<organism evidence="2 3">
    <name type="scientific">Schistosoma margrebowiei</name>
    <dbReference type="NCBI Taxonomy" id="48269"/>
    <lineage>
        <taxon>Eukaryota</taxon>
        <taxon>Metazoa</taxon>
        <taxon>Spiralia</taxon>
        <taxon>Lophotrochozoa</taxon>
        <taxon>Platyhelminthes</taxon>
        <taxon>Trematoda</taxon>
        <taxon>Digenea</taxon>
        <taxon>Strigeidida</taxon>
        <taxon>Schistosomatoidea</taxon>
        <taxon>Schistosomatidae</taxon>
        <taxon>Schistosoma</taxon>
    </lineage>
</organism>
<accession>A0A183LDM2</accession>
<evidence type="ECO:0000313" key="2">
    <source>
        <dbReference type="EMBL" id="VDO53248.1"/>
    </source>
</evidence>
<proteinExistence type="predicted"/>
<feature type="region of interest" description="Disordered" evidence="1">
    <location>
        <begin position="58"/>
        <end position="112"/>
    </location>
</feature>
<feature type="compositionally biased region" description="Polar residues" evidence="1">
    <location>
        <begin position="101"/>
        <end position="112"/>
    </location>
</feature>
<dbReference type="Proteomes" id="UP000277204">
    <property type="component" value="Unassembled WGS sequence"/>
</dbReference>
<evidence type="ECO:0000313" key="3">
    <source>
        <dbReference type="Proteomes" id="UP000277204"/>
    </source>
</evidence>
<name>A0A183LDM2_9TREM</name>